<evidence type="ECO:0000256" key="9">
    <source>
        <dbReference type="SAM" id="Phobius"/>
    </source>
</evidence>
<dbReference type="GO" id="GO:0015031">
    <property type="term" value="P:protein transport"/>
    <property type="evidence" value="ECO:0007669"/>
    <property type="project" value="UniProtKB-KW"/>
</dbReference>
<dbReference type="AlphaFoldDB" id="M7SHS5"/>
<dbReference type="Proteomes" id="UP000012174">
    <property type="component" value="Unassembled WGS sequence"/>
</dbReference>
<dbReference type="GO" id="GO:0016020">
    <property type="term" value="C:membrane"/>
    <property type="evidence" value="ECO:0007669"/>
    <property type="project" value="UniProtKB-SubCell"/>
</dbReference>
<proteinExistence type="inferred from homology"/>
<dbReference type="PANTHER" id="PTHR22601">
    <property type="entry name" value="ISP4 LIKE PROTEIN"/>
    <property type="match status" value="1"/>
</dbReference>
<evidence type="ECO:0000313" key="10">
    <source>
        <dbReference type="EMBL" id="EMR63677.1"/>
    </source>
</evidence>
<evidence type="ECO:0000256" key="5">
    <source>
        <dbReference type="ARBA" id="ARBA00022856"/>
    </source>
</evidence>
<dbReference type="eggNOG" id="KOG2262">
    <property type="taxonomic scope" value="Eukaryota"/>
</dbReference>
<dbReference type="GO" id="GO:0035673">
    <property type="term" value="F:oligopeptide transmembrane transporter activity"/>
    <property type="evidence" value="ECO:0007669"/>
    <property type="project" value="InterPro"/>
</dbReference>
<keyword evidence="6" id="KW-0653">Protein transport</keyword>
<keyword evidence="5" id="KW-0571">Peptide transport</keyword>
<dbReference type="KEGG" id="ela:UCREL1_9363"/>
<comment type="subcellular location">
    <subcellularLocation>
        <location evidence="1">Membrane</location>
        <topology evidence="1">Multi-pass membrane protein</topology>
    </subcellularLocation>
</comment>
<reference evidence="11" key="1">
    <citation type="journal article" date="2013" name="Genome Announc.">
        <title>Draft genome sequence of the grapevine dieback fungus Eutypa lata UCR-EL1.</title>
        <authorList>
            <person name="Blanco-Ulate B."/>
            <person name="Rolshausen P.E."/>
            <person name="Cantu D."/>
        </authorList>
    </citation>
    <scope>NUCLEOTIDE SEQUENCE [LARGE SCALE GENOMIC DNA]</scope>
    <source>
        <strain evidence="11">UCR-EL1</strain>
    </source>
</reference>
<comment type="similarity">
    <text evidence="2">Belongs to the oligopeptide OPT transporter family.</text>
</comment>
<dbReference type="EMBL" id="KB707185">
    <property type="protein sequence ID" value="EMR63677.1"/>
    <property type="molecule type" value="Genomic_DNA"/>
</dbReference>
<name>M7SHS5_EUTLA</name>
<feature type="transmembrane region" description="Helical" evidence="9">
    <location>
        <begin position="68"/>
        <end position="92"/>
    </location>
</feature>
<dbReference type="HOGENOM" id="CLU_2026733_0_0_1"/>
<dbReference type="InterPro" id="IPR004813">
    <property type="entry name" value="OPT"/>
</dbReference>
<evidence type="ECO:0000313" key="11">
    <source>
        <dbReference type="Proteomes" id="UP000012174"/>
    </source>
</evidence>
<keyword evidence="7 9" id="KW-1133">Transmembrane helix</keyword>
<accession>M7SHS5</accession>
<evidence type="ECO:0000256" key="4">
    <source>
        <dbReference type="ARBA" id="ARBA00022692"/>
    </source>
</evidence>
<sequence>MSCSIRLVTKSYKTIYGWDVRKLVTPVVFTNASDTTAGTTSVIWSQIATGLWSQWYMRLRHPQWFSKYNYIVGGGLDAGAKVMMFILTFAVFGGSGKDVSFPTWWGNPKSSSKQYADYCGTG</sequence>
<gene>
    <name evidence="10" type="ORF">UCREL1_9363</name>
</gene>
<keyword evidence="11" id="KW-1185">Reference proteome</keyword>
<evidence type="ECO:0000256" key="2">
    <source>
        <dbReference type="ARBA" id="ARBA00008807"/>
    </source>
</evidence>
<dbReference type="OrthoDB" id="9986677at2759"/>
<dbReference type="Pfam" id="PF03169">
    <property type="entry name" value="OPT"/>
    <property type="match status" value="1"/>
</dbReference>
<protein>
    <submittedName>
        <fullName evidence="10">Putative oligopeptide transporter protein</fullName>
    </submittedName>
</protein>
<evidence type="ECO:0000256" key="3">
    <source>
        <dbReference type="ARBA" id="ARBA00022448"/>
    </source>
</evidence>
<keyword evidence="3" id="KW-0813">Transport</keyword>
<evidence type="ECO:0000256" key="8">
    <source>
        <dbReference type="ARBA" id="ARBA00023136"/>
    </source>
</evidence>
<evidence type="ECO:0000256" key="6">
    <source>
        <dbReference type="ARBA" id="ARBA00022927"/>
    </source>
</evidence>
<keyword evidence="4 9" id="KW-0812">Transmembrane</keyword>
<evidence type="ECO:0000256" key="1">
    <source>
        <dbReference type="ARBA" id="ARBA00004141"/>
    </source>
</evidence>
<evidence type="ECO:0000256" key="7">
    <source>
        <dbReference type="ARBA" id="ARBA00022989"/>
    </source>
</evidence>
<keyword evidence="8 9" id="KW-0472">Membrane</keyword>
<organism evidence="10 11">
    <name type="scientific">Eutypa lata (strain UCR-EL1)</name>
    <name type="common">Grapevine dieback disease fungus</name>
    <name type="synonym">Eutypa armeniacae</name>
    <dbReference type="NCBI Taxonomy" id="1287681"/>
    <lineage>
        <taxon>Eukaryota</taxon>
        <taxon>Fungi</taxon>
        <taxon>Dikarya</taxon>
        <taxon>Ascomycota</taxon>
        <taxon>Pezizomycotina</taxon>
        <taxon>Sordariomycetes</taxon>
        <taxon>Xylariomycetidae</taxon>
        <taxon>Xylariales</taxon>
        <taxon>Diatrypaceae</taxon>
        <taxon>Eutypa</taxon>
    </lineage>
</organism>
<dbReference type="InterPro" id="IPR004648">
    <property type="entry name" value="Oligpept_transpt"/>
</dbReference>